<dbReference type="Proteomes" id="UP001152447">
    <property type="component" value="Unassembled WGS sequence"/>
</dbReference>
<feature type="transmembrane region" description="Helical" evidence="1">
    <location>
        <begin position="72"/>
        <end position="90"/>
    </location>
</feature>
<protein>
    <recommendedName>
        <fullName evidence="4">Membrane protein triplicated sequence</fullName>
    </recommendedName>
</protein>
<name>A0A9W4QYD2_PSEHA</name>
<reference evidence="2" key="1">
    <citation type="submission" date="2022-07" db="EMBL/GenBank/DDBJ databases">
        <authorList>
            <person name="Criscuolo A."/>
        </authorList>
    </citation>
    <scope>NUCLEOTIDE SEQUENCE</scope>
    <source>
        <strain evidence="2">CIP103197</strain>
    </source>
</reference>
<feature type="transmembrane region" description="Helical" evidence="1">
    <location>
        <begin position="41"/>
        <end position="60"/>
    </location>
</feature>
<sequence length="178" mass="20838">MFLAEFFGLFSLSALVTWGFLMAFFFNLFVYSLDVKRRTTLLLSSLVMVVSYSVTDYLFTWISYYNTTYFDWAIHDLITIICLIFVYKLSKTTTPSLLYLLIGLSINLMLALLMHLDIFINKNIEPWFLWDIYTFGVTFIDLVMIVALIVDKDFLGLHKLKNKIVSLFLRPKIARDCN</sequence>
<gene>
    <name evidence="2" type="ORF">PSEHALCIP103_01905</name>
</gene>
<comment type="caution">
    <text evidence="2">The sequence shown here is derived from an EMBL/GenBank/DDBJ whole genome shotgun (WGS) entry which is preliminary data.</text>
</comment>
<keyword evidence="1" id="KW-1133">Transmembrane helix</keyword>
<accession>A0A9W4QYD2</accession>
<proteinExistence type="predicted"/>
<dbReference type="AlphaFoldDB" id="A0A9W4QYD2"/>
<feature type="transmembrane region" description="Helical" evidence="1">
    <location>
        <begin position="132"/>
        <end position="150"/>
    </location>
</feature>
<evidence type="ECO:0000313" key="2">
    <source>
        <dbReference type="EMBL" id="CAH9058645.1"/>
    </source>
</evidence>
<dbReference type="EMBL" id="CAMAPB010000024">
    <property type="protein sequence ID" value="CAH9058645.1"/>
    <property type="molecule type" value="Genomic_DNA"/>
</dbReference>
<feature type="transmembrane region" description="Helical" evidence="1">
    <location>
        <begin position="6"/>
        <end position="29"/>
    </location>
</feature>
<evidence type="ECO:0000313" key="3">
    <source>
        <dbReference type="Proteomes" id="UP001152447"/>
    </source>
</evidence>
<keyword evidence="3" id="KW-1185">Reference proteome</keyword>
<keyword evidence="1" id="KW-0812">Transmembrane</keyword>
<dbReference type="RefSeq" id="WP_138605067.1">
    <property type="nucleotide sequence ID" value="NZ_CAMAPB010000024.1"/>
</dbReference>
<evidence type="ECO:0008006" key="4">
    <source>
        <dbReference type="Google" id="ProtNLM"/>
    </source>
</evidence>
<evidence type="ECO:0000256" key="1">
    <source>
        <dbReference type="SAM" id="Phobius"/>
    </source>
</evidence>
<keyword evidence="1" id="KW-0472">Membrane</keyword>
<feature type="transmembrane region" description="Helical" evidence="1">
    <location>
        <begin position="97"/>
        <end position="120"/>
    </location>
</feature>
<organism evidence="2 3">
    <name type="scientific">Pseudoalteromonas haloplanktis</name>
    <name type="common">Alteromonas haloplanktis</name>
    <dbReference type="NCBI Taxonomy" id="228"/>
    <lineage>
        <taxon>Bacteria</taxon>
        <taxon>Pseudomonadati</taxon>
        <taxon>Pseudomonadota</taxon>
        <taxon>Gammaproteobacteria</taxon>
        <taxon>Alteromonadales</taxon>
        <taxon>Pseudoalteromonadaceae</taxon>
        <taxon>Pseudoalteromonas</taxon>
    </lineage>
</organism>